<reference evidence="3" key="1">
    <citation type="journal article" date="2019" name="Int. J. Syst. Evol. Microbiol.">
        <title>The Global Catalogue of Microorganisms (GCM) 10K type strain sequencing project: providing services to taxonomists for standard genome sequencing and annotation.</title>
        <authorList>
            <consortium name="The Broad Institute Genomics Platform"/>
            <consortium name="The Broad Institute Genome Sequencing Center for Infectious Disease"/>
            <person name="Wu L."/>
            <person name="Ma J."/>
        </authorList>
    </citation>
    <scope>NUCLEOTIDE SEQUENCE [LARGE SCALE GENOMIC DNA]</scope>
    <source>
        <strain evidence="3">CCUG 58938</strain>
    </source>
</reference>
<name>A0ABW3JVE5_9BACT</name>
<dbReference type="SUPFAM" id="SSF50346">
    <property type="entry name" value="PRC-barrel domain"/>
    <property type="match status" value="1"/>
</dbReference>
<evidence type="ECO:0000313" key="3">
    <source>
        <dbReference type="Proteomes" id="UP001597112"/>
    </source>
</evidence>
<evidence type="ECO:0000259" key="1">
    <source>
        <dbReference type="Pfam" id="PF05239"/>
    </source>
</evidence>
<dbReference type="PANTHER" id="PTHR36505:SF1">
    <property type="entry name" value="BLR1072 PROTEIN"/>
    <property type="match status" value="1"/>
</dbReference>
<evidence type="ECO:0000313" key="2">
    <source>
        <dbReference type="EMBL" id="MFD0997774.1"/>
    </source>
</evidence>
<organism evidence="2 3">
    <name type="scientific">Ohtaekwangia kribbensis</name>
    <dbReference type="NCBI Taxonomy" id="688913"/>
    <lineage>
        <taxon>Bacteria</taxon>
        <taxon>Pseudomonadati</taxon>
        <taxon>Bacteroidota</taxon>
        <taxon>Cytophagia</taxon>
        <taxon>Cytophagales</taxon>
        <taxon>Fulvivirgaceae</taxon>
        <taxon>Ohtaekwangia</taxon>
    </lineage>
</organism>
<dbReference type="EMBL" id="JBHTKA010000001">
    <property type="protein sequence ID" value="MFD0997774.1"/>
    <property type="molecule type" value="Genomic_DNA"/>
</dbReference>
<dbReference type="Proteomes" id="UP001597112">
    <property type="component" value="Unassembled WGS sequence"/>
</dbReference>
<sequence length="138" mass="15490">MKENELDNETGSNHAGNHANEPVKLLTASSIVGDRVLNKQGEDLGKIIDLMVNLDNGNIQYVVIAFGGFMGMYRKYFAVPFDVLTIVPEQRAFIFDQSRESFENHPGFNKKHWPLANFHSQLSRSYSGFMGPNTGTDH</sequence>
<dbReference type="Pfam" id="PF05239">
    <property type="entry name" value="PRC"/>
    <property type="match status" value="1"/>
</dbReference>
<dbReference type="Gene3D" id="2.30.30.240">
    <property type="entry name" value="PRC-barrel domain"/>
    <property type="match status" value="1"/>
</dbReference>
<feature type="domain" description="PRC-barrel" evidence="1">
    <location>
        <begin position="27"/>
        <end position="100"/>
    </location>
</feature>
<comment type="caution">
    <text evidence="2">The sequence shown here is derived from an EMBL/GenBank/DDBJ whole genome shotgun (WGS) entry which is preliminary data.</text>
</comment>
<dbReference type="InterPro" id="IPR027275">
    <property type="entry name" value="PRC-brl_dom"/>
</dbReference>
<keyword evidence="3" id="KW-1185">Reference proteome</keyword>
<accession>A0ABW3JVE5</accession>
<dbReference type="PANTHER" id="PTHR36505">
    <property type="entry name" value="BLR1072 PROTEIN"/>
    <property type="match status" value="1"/>
</dbReference>
<protein>
    <submittedName>
        <fullName evidence="2">PRC-barrel domain-containing protein</fullName>
    </submittedName>
</protein>
<dbReference type="InterPro" id="IPR011033">
    <property type="entry name" value="PRC_barrel-like_sf"/>
</dbReference>
<dbReference type="RefSeq" id="WP_377573329.1">
    <property type="nucleotide sequence ID" value="NZ_JBHTKA010000001.1"/>
</dbReference>
<proteinExistence type="predicted"/>
<gene>
    <name evidence="2" type="ORF">ACFQ21_00585</name>
</gene>